<dbReference type="PROSITE" id="PS50048">
    <property type="entry name" value="ZN2_CY6_FUNGAL_2"/>
    <property type="match status" value="1"/>
</dbReference>
<dbReference type="GeneID" id="54414134"/>
<reference evidence="5" key="3">
    <citation type="submission" date="2025-04" db="UniProtKB">
        <authorList>
            <consortium name="RefSeq"/>
        </authorList>
    </citation>
    <scope>IDENTIFICATION</scope>
    <source>
        <strain evidence="5">CBS 781.70</strain>
    </source>
</reference>
<dbReference type="InterPro" id="IPR021858">
    <property type="entry name" value="Fun_TF"/>
</dbReference>
<dbReference type="CDD" id="cd00067">
    <property type="entry name" value="GAL4"/>
    <property type="match status" value="1"/>
</dbReference>
<feature type="domain" description="Zn(2)-C6 fungal-type" evidence="2">
    <location>
        <begin position="10"/>
        <end position="38"/>
    </location>
</feature>
<reference evidence="5" key="2">
    <citation type="submission" date="2020-04" db="EMBL/GenBank/DDBJ databases">
        <authorList>
            <consortium name="NCBI Genome Project"/>
        </authorList>
    </citation>
    <scope>NUCLEOTIDE SEQUENCE</scope>
    <source>
        <strain evidence="5">CBS 781.70</strain>
    </source>
</reference>
<dbReference type="Pfam" id="PF11951">
    <property type="entry name" value="Fungal_trans_2"/>
    <property type="match status" value="1"/>
</dbReference>
<dbReference type="InterPro" id="IPR001138">
    <property type="entry name" value="Zn2Cys6_DnaBD"/>
</dbReference>
<evidence type="ECO:0000313" key="5">
    <source>
        <dbReference type="RefSeq" id="XP_033531828.1"/>
    </source>
</evidence>
<keyword evidence="1" id="KW-0539">Nucleus</keyword>
<dbReference type="SUPFAM" id="SSF57701">
    <property type="entry name" value="Zn2/Cys6 DNA-binding domain"/>
    <property type="match status" value="1"/>
</dbReference>
<dbReference type="Pfam" id="PF00172">
    <property type="entry name" value="Zn_clus"/>
    <property type="match status" value="1"/>
</dbReference>
<accession>A0A6G1FWI2</accession>
<sequence>MVYYGALSKGCQRCRQRKIKCDQRRPGCLKCEKAKTPCPGFRNLNDVMFRDESLRIIKRVRKTYDDNAPLEQRAPLIVHNAVPTVQLQSNGSDGATTADSPRVPRVLPLPIIEMAANFFFAKYTCDEPPLSSDFFSWLAKMYNQNQPNYAFRAVIEATGMAGISNVNYAPEIASKAKERYVEALAATKQALNNPHESVSDATLVTVINLGIFEFITFEDWDLYHSWSAHLDGATALLQLRGQEQFNHERGEQLFAQFRSQLLYACLQQDLAPPQALRELHQDFRGSIRGKPRMTVKPGQMIDISYRLLDLRAAIKNGDMTDHDAILDVAIQMDNDLKSWRASLPPVWAYATVDAHDIPAGSYFGGKQHVYSSPYIAQVWNNWRTQRILVNRIIFDHQPPYDTASRSQEYFLLSLIQELSVEICISAPNFLGKPRSTTLIWPLLVVAQEPLNLYNERSWATEVLRHIGSVMGVRRASLLADDISRTIIRPKYHTVHNFRNL</sequence>
<dbReference type="GO" id="GO:0008270">
    <property type="term" value="F:zinc ion binding"/>
    <property type="evidence" value="ECO:0007669"/>
    <property type="project" value="InterPro"/>
</dbReference>
<evidence type="ECO:0000313" key="4">
    <source>
        <dbReference type="Proteomes" id="UP000504638"/>
    </source>
</evidence>
<dbReference type="AlphaFoldDB" id="A0A6G1FWI2"/>
<dbReference type="SMART" id="SM00066">
    <property type="entry name" value="GAL4"/>
    <property type="match status" value="1"/>
</dbReference>
<dbReference type="Gene3D" id="4.10.240.10">
    <property type="entry name" value="Zn(2)-C6 fungal-type DNA-binding domain"/>
    <property type="match status" value="1"/>
</dbReference>
<evidence type="ECO:0000313" key="3">
    <source>
        <dbReference type="EMBL" id="KAF1810197.1"/>
    </source>
</evidence>
<gene>
    <name evidence="3 5" type="ORF">P152DRAFT_102382</name>
</gene>
<dbReference type="RefSeq" id="XP_033531828.1">
    <property type="nucleotide sequence ID" value="XM_033673564.1"/>
</dbReference>
<dbReference type="EMBL" id="ML975167">
    <property type="protein sequence ID" value="KAF1810197.1"/>
    <property type="molecule type" value="Genomic_DNA"/>
</dbReference>
<dbReference type="OrthoDB" id="5429770at2759"/>
<dbReference type="PANTHER" id="PTHR38791">
    <property type="entry name" value="ZN(II)2CYS6 TRANSCRIPTION FACTOR (EUROFUNG)-RELATED-RELATED"/>
    <property type="match status" value="1"/>
</dbReference>
<evidence type="ECO:0000259" key="2">
    <source>
        <dbReference type="PROSITE" id="PS50048"/>
    </source>
</evidence>
<proteinExistence type="predicted"/>
<name>A0A6G1FWI2_9PEZI</name>
<reference evidence="3 5" key="1">
    <citation type="submission" date="2020-01" db="EMBL/GenBank/DDBJ databases">
        <authorList>
            <consortium name="DOE Joint Genome Institute"/>
            <person name="Haridas S."/>
            <person name="Albert R."/>
            <person name="Binder M."/>
            <person name="Bloem J."/>
            <person name="Labutti K."/>
            <person name="Salamov A."/>
            <person name="Andreopoulos B."/>
            <person name="Baker S.E."/>
            <person name="Barry K."/>
            <person name="Bills G."/>
            <person name="Bluhm B.H."/>
            <person name="Cannon C."/>
            <person name="Castanera R."/>
            <person name="Culley D.E."/>
            <person name="Daum C."/>
            <person name="Ezra D."/>
            <person name="Gonzalez J.B."/>
            <person name="Henrissat B."/>
            <person name="Kuo A."/>
            <person name="Liang C."/>
            <person name="Lipzen A."/>
            <person name="Lutzoni F."/>
            <person name="Magnuson J."/>
            <person name="Mondo S."/>
            <person name="Nolan M."/>
            <person name="Ohm R."/>
            <person name="Pangilinan J."/>
            <person name="Park H.-J."/>
            <person name="Ramirez L."/>
            <person name="Alfaro M."/>
            <person name="Sun H."/>
            <person name="Tritt A."/>
            <person name="Yoshinaga Y."/>
            <person name="Zwiers L.-H."/>
            <person name="Turgeon B.G."/>
            <person name="Goodwin S.B."/>
            <person name="Spatafora J.W."/>
            <person name="Crous P.W."/>
            <person name="Grigoriev I.V."/>
        </authorList>
    </citation>
    <scope>NUCLEOTIDE SEQUENCE</scope>
    <source>
        <strain evidence="3 5">CBS 781.70</strain>
    </source>
</reference>
<dbReference type="GO" id="GO:0000981">
    <property type="term" value="F:DNA-binding transcription factor activity, RNA polymerase II-specific"/>
    <property type="evidence" value="ECO:0007669"/>
    <property type="project" value="InterPro"/>
</dbReference>
<dbReference type="Proteomes" id="UP000504638">
    <property type="component" value="Unplaced"/>
</dbReference>
<evidence type="ECO:0000256" key="1">
    <source>
        <dbReference type="ARBA" id="ARBA00023242"/>
    </source>
</evidence>
<protein>
    <recommendedName>
        <fullName evidence="2">Zn(2)-C6 fungal-type domain-containing protein</fullName>
    </recommendedName>
</protein>
<organism evidence="3">
    <name type="scientific">Eremomyces bilateralis CBS 781.70</name>
    <dbReference type="NCBI Taxonomy" id="1392243"/>
    <lineage>
        <taxon>Eukaryota</taxon>
        <taxon>Fungi</taxon>
        <taxon>Dikarya</taxon>
        <taxon>Ascomycota</taxon>
        <taxon>Pezizomycotina</taxon>
        <taxon>Dothideomycetes</taxon>
        <taxon>Dothideomycetes incertae sedis</taxon>
        <taxon>Eremomycetales</taxon>
        <taxon>Eremomycetaceae</taxon>
        <taxon>Eremomyces</taxon>
    </lineage>
</organism>
<dbReference type="InterPro" id="IPR036864">
    <property type="entry name" value="Zn2-C6_fun-type_DNA-bd_sf"/>
</dbReference>
<dbReference type="InterPro" id="IPR053175">
    <property type="entry name" value="DHMBA_Reg_Transcription_Factor"/>
</dbReference>
<dbReference type="PROSITE" id="PS00463">
    <property type="entry name" value="ZN2_CY6_FUNGAL_1"/>
    <property type="match status" value="1"/>
</dbReference>
<keyword evidence="4" id="KW-1185">Reference proteome</keyword>